<gene>
    <name evidence="2" type="ORF">AOQ84DRAFT_94655</name>
</gene>
<feature type="region of interest" description="Disordered" evidence="1">
    <location>
        <begin position="213"/>
        <end position="241"/>
    </location>
</feature>
<keyword evidence="3" id="KW-1185">Reference proteome</keyword>
<dbReference type="AlphaFoldDB" id="A0A8E2EVA2"/>
<feature type="compositionally biased region" description="Polar residues" evidence="1">
    <location>
        <begin position="98"/>
        <end position="107"/>
    </location>
</feature>
<sequence length="497" mass="55585">MDVEILVHISAPTTRHDDDHFRAQALAYLDFEPCHEAPIIQSERVDERPEDRMPIIKHLEESPSPKSGRLLNVENSIERAGSDLYGSFPFATPLSAFSDEQPSPNHSFRSDPDESSIRLSSNSRIGQLELIQTLWKTQQRLGISPSNGRRPTSAVVSDSVIFYEESQFAAAALQSQLLDSPSSSFESEVQLSNVNSEPLESLHSQLENRLTSRAGKDSENDSRHVSALPNLPPKSLEHHEHSEINRPIFSTLSRESHMIHSIPEPSYEVGRGQSSEMQFMRGVNGTSRPMSIKRAQPEFKKGYKRGTEGQLLSGEDGIRLERDESHQSTQGSSSDAALCLSIPLEVLPPGPRVSEFTPTTWPSQSTEALNMLKDAPENSGRFKPACTTRELAVDERGYWKIETANWHYKLQYTLWHDLANFIRRGDAGWGITLHREPPSSKNESYGGVNGLGQVQLYCWGELVEHTYLLLWLYSNGKVQGSGLQWIDSADAVVVQMP</sequence>
<protein>
    <submittedName>
        <fullName evidence="2">Uncharacterized protein</fullName>
    </submittedName>
</protein>
<name>A0A8E2EVA2_9PEZI</name>
<evidence type="ECO:0000313" key="2">
    <source>
        <dbReference type="EMBL" id="OCL05587.1"/>
    </source>
</evidence>
<evidence type="ECO:0000256" key="1">
    <source>
        <dbReference type="SAM" id="MobiDB-lite"/>
    </source>
</evidence>
<evidence type="ECO:0000313" key="3">
    <source>
        <dbReference type="Proteomes" id="UP000250140"/>
    </source>
</evidence>
<proteinExistence type="predicted"/>
<organism evidence="2 3">
    <name type="scientific">Glonium stellatum</name>
    <dbReference type="NCBI Taxonomy" id="574774"/>
    <lineage>
        <taxon>Eukaryota</taxon>
        <taxon>Fungi</taxon>
        <taxon>Dikarya</taxon>
        <taxon>Ascomycota</taxon>
        <taxon>Pezizomycotina</taxon>
        <taxon>Dothideomycetes</taxon>
        <taxon>Pleosporomycetidae</taxon>
        <taxon>Gloniales</taxon>
        <taxon>Gloniaceae</taxon>
        <taxon>Glonium</taxon>
    </lineage>
</organism>
<feature type="compositionally biased region" description="Basic and acidic residues" evidence="1">
    <location>
        <begin position="214"/>
        <end position="224"/>
    </location>
</feature>
<dbReference type="OrthoDB" id="5395975at2759"/>
<accession>A0A8E2EVA2</accession>
<feature type="region of interest" description="Disordered" evidence="1">
    <location>
        <begin position="95"/>
        <end position="119"/>
    </location>
</feature>
<dbReference type="Proteomes" id="UP000250140">
    <property type="component" value="Unassembled WGS sequence"/>
</dbReference>
<dbReference type="EMBL" id="KV750251">
    <property type="protein sequence ID" value="OCL05587.1"/>
    <property type="molecule type" value="Genomic_DNA"/>
</dbReference>
<reference evidence="2 3" key="1">
    <citation type="journal article" date="2016" name="Nat. Commun.">
        <title>Ectomycorrhizal ecology is imprinted in the genome of the dominant symbiotic fungus Cenococcum geophilum.</title>
        <authorList>
            <consortium name="DOE Joint Genome Institute"/>
            <person name="Peter M."/>
            <person name="Kohler A."/>
            <person name="Ohm R.A."/>
            <person name="Kuo A."/>
            <person name="Krutzmann J."/>
            <person name="Morin E."/>
            <person name="Arend M."/>
            <person name="Barry K.W."/>
            <person name="Binder M."/>
            <person name="Choi C."/>
            <person name="Clum A."/>
            <person name="Copeland A."/>
            <person name="Grisel N."/>
            <person name="Haridas S."/>
            <person name="Kipfer T."/>
            <person name="LaButti K."/>
            <person name="Lindquist E."/>
            <person name="Lipzen A."/>
            <person name="Maire R."/>
            <person name="Meier B."/>
            <person name="Mihaltcheva S."/>
            <person name="Molinier V."/>
            <person name="Murat C."/>
            <person name="Poggeler S."/>
            <person name="Quandt C.A."/>
            <person name="Sperisen C."/>
            <person name="Tritt A."/>
            <person name="Tisserant E."/>
            <person name="Crous P.W."/>
            <person name="Henrissat B."/>
            <person name="Nehls U."/>
            <person name="Egli S."/>
            <person name="Spatafora J.W."/>
            <person name="Grigoriev I.V."/>
            <person name="Martin F.M."/>
        </authorList>
    </citation>
    <scope>NUCLEOTIDE SEQUENCE [LARGE SCALE GENOMIC DNA]</scope>
    <source>
        <strain evidence="2 3">CBS 207.34</strain>
    </source>
</reference>